<dbReference type="AlphaFoldDB" id="A0A6J6KJQ0"/>
<dbReference type="EMBL" id="CAEZWL010000005">
    <property type="protein sequence ID" value="CAB4648404.1"/>
    <property type="molecule type" value="Genomic_DNA"/>
</dbReference>
<name>A0A6J6KJQ0_9ZZZZ</name>
<reference evidence="1" key="1">
    <citation type="submission" date="2020-05" db="EMBL/GenBank/DDBJ databases">
        <authorList>
            <person name="Chiriac C."/>
            <person name="Salcher M."/>
            <person name="Ghai R."/>
            <person name="Kavagutti S V."/>
        </authorList>
    </citation>
    <scope>NUCLEOTIDE SEQUENCE</scope>
</reference>
<protein>
    <submittedName>
        <fullName evidence="1">Unannotated protein</fullName>
    </submittedName>
</protein>
<gene>
    <name evidence="1" type="ORF">UFOPK2243_00315</name>
</gene>
<sequence>MRIRETIHQYGEDITFAKIDGLAKALLWLYAFEFEWADRLPSRLTEREICALSGMSQSTYYKKRLYLESLEWIKVEHMGFNKPCAVYPLVGKDDADYENRSWADWHPFKHPYYGLIRSEQLKMAKEGVDITFSEVYQLFEDDDELYESFVNAEPSDSDSEEEKRFRHFIQNVRDFEHGQESKLLSDIRDIAS</sequence>
<accession>A0A6J6KJQ0</accession>
<proteinExistence type="predicted"/>
<evidence type="ECO:0000313" key="1">
    <source>
        <dbReference type="EMBL" id="CAB4648404.1"/>
    </source>
</evidence>
<organism evidence="1">
    <name type="scientific">freshwater metagenome</name>
    <dbReference type="NCBI Taxonomy" id="449393"/>
    <lineage>
        <taxon>unclassified sequences</taxon>
        <taxon>metagenomes</taxon>
        <taxon>ecological metagenomes</taxon>
    </lineage>
</organism>